<dbReference type="InterPro" id="IPR028098">
    <property type="entry name" value="Glyco_trans_4-like_N"/>
</dbReference>
<sequence>MKIAFVMMESIYPQRGGIHEQVYLISRELRKKGIDVDIVPYSKRKADEKGKRLLWLREISPTFIKRIVDGKYDVIISETAWPVIPSLVSSRMLRVPCFIHLHSVESRQDTGLSSFGKRIVSILERIGEICDVTFVPSETERTILKKAKILPNVIDVEAFSNAKPVELKKPAVVFVGGMSYPPNKEAALSVIKISKIIRAKGKDANFYLVGPSPPSVEPPVHATGYVESTAPYIKAADICIAPLKRGGGVKLKTLEYMASGKPIIASKIAVEGIEKINYVNAESEEEFATRILDILENKIDLDFHENIKFVNTNHSPDSAASKIIENLKFLP</sequence>
<accession>A0A510DXG0</accession>
<organism evidence="2 4">
    <name type="scientific">Sulfuracidifex tepidarius</name>
    <dbReference type="NCBI Taxonomy" id="1294262"/>
    <lineage>
        <taxon>Archaea</taxon>
        <taxon>Thermoproteota</taxon>
        <taxon>Thermoprotei</taxon>
        <taxon>Sulfolobales</taxon>
        <taxon>Sulfolobaceae</taxon>
        <taxon>Sulfuracidifex</taxon>
    </lineage>
</organism>
<dbReference type="GeneID" id="41718549"/>
<evidence type="ECO:0000313" key="5">
    <source>
        <dbReference type="Proteomes" id="UP000325030"/>
    </source>
</evidence>
<keyword evidence="4" id="KW-1185">Reference proteome</keyword>
<gene>
    <name evidence="2" type="ORF">IC006_2229</name>
    <name evidence="3" type="ORF">IC007_2234</name>
</gene>
<dbReference type="CDD" id="cd03801">
    <property type="entry name" value="GT4_PimA-like"/>
    <property type="match status" value="1"/>
</dbReference>
<dbReference type="KEGG" id="step:IC006_2229"/>
<dbReference type="AlphaFoldDB" id="A0A510DXG0"/>
<reference evidence="2 4" key="2">
    <citation type="journal article" date="2020" name="Int. J. Syst. Evol. Microbiol.">
        <title>Sulfuracidifex tepidarius gen. nov., sp. nov. and transfer of Sulfolobus metallicus Huber and Stetter 1992 to the genus Sulfuracidifex as Sulfuracidifex metallicus comb. nov.</title>
        <authorList>
            <person name="Itoh T."/>
            <person name="Miura T."/>
            <person name="Sakai H.D."/>
            <person name="Kato S."/>
            <person name="Ohkuma M."/>
            <person name="Takashina T."/>
        </authorList>
    </citation>
    <scope>NUCLEOTIDE SEQUENCE [LARGE SCALE GENOMIC DNA]</scope>
    <source>
        <strain evidence="2 4">IC-006</strain>
        <strain evidence="3">IC-007</strain>
    </source>
</reference>
<evidence type="ECO:0000313" key="4">
    <source>
        <dbReference type="Proteomes" id="UP000322983"/>
    </source>
</evidence>
<dbReference type="SUPFAM" id="SSF53756">
    <property type="entry name" value="UDP-Glycosyltransferase/glycogen phosphorylase"/>
    <property type="match status" value="1"/>
</dbReference>
<dbReference type="Pfam" id="PF13692">
    <property type="entry name" value="Glyco_trans_1_4"/>
    <property type="match status" value="1"/>
</dbReference>
<dbReference type="Gene3D" id="3.40.50.2000">
    <property type="entry name" value="Glycogen Phosphorylase B"/>
    <property type="match status" value="2"/>
</dbReference>
<dbReference type="Pfam" id="PF13439">
    <property type="entry name" value="Glyco_transf_4"/>
    <property type="match status" value="1"/>
</dbReference>
<reference evidence="5" key="1">
    <citation type="submission" date="2018-09" db="EMBL/GenBank/DDBJ databases">
        <title>Complete Genome Sequencing of Sulfolobus sp. JCM 16834.</title>
        <authorList>
            <person name="Kato S."/>
            <person name="Itoh T."/>
            <person name="Ohkuma M."/>
        </authorList>
    </citation>
    <scope>NUCLEOTIDE SEQUENCE [LARGE SCALE GENOMIC DNA]</scope>
    <source>
        <strain evidence="5">IC-007</strain>
    </source>
</reference>
<dbReference type="OrthoDB" id="132546at2157"/>
<dbReference type="EMBL" id="AP018930">
    <property type="protein sequence ID" value="BBG27680.1"/>
    <property type="molecule type" value="Genomic_DNA"/>
</dbReference>
<protein>
    <recommendedName>
        <fullName evidence="1">Glycosyltransferase subfamily 4-like N-terminal domain-containing protein</fullName>
    </recommendedName>
</protein>
<dbReference type="PANTHER" id="PTHR12526">
    <property type="entry name" value="GLYCOSYLTRANSFERASE"/>
    <property type="match status" value="1"/>
</dbReference>
<proteinExistence type="predicted"/>
<feature type="domain" description="Glycosyltransferase subfamily 4-like N-terminal" evidence="1">
    <location>
        <begin position="16"/>
        <end position="155"/>
    </location>
</feature>
<accession>A0A510E6N6</accession>
<dbReference type="RefSeq" id="WP_149528721.1">
    <property type="nucleotide sequence ID" value="NZ_AP018929.1"/>
</dbReference>
<dbReference type="EMBL" id="AP018929">
    <property type="protein sequence ID" value="BBG24895.1"/>
    <property type="molecule type" value="Genomic_DNA"/>
</dbReference>
<evidence type="ECO:0000313" key="2">
    <source>
        <dbReference type="EMBL" id="BBG24895.1"/>
    </source>
</evidence>
<dbReference type="Proteomes" id="UP000325030">
    <property type="component" value="Chromosome"/>
</dbReference>
<name>A0A510DXG0_9CREN</name>
<evidence type="ECO:0000313" key="3">
    <source>
        <dbReference type="EMBL" id="BBG27680.1"/>
    </source>
</evidence>
<evidence type="ECO:0000259" key="1">
    <source>
        <dbReference type="Pfam" id="PF13439"/>
    </source>
</evidence>
<dbReference type="Proteomes" id="UP000322983">
    <property type="component" value="Chromosome"/>
</dbReference>